<evidence type="ECO:0000256" key="5">
    <source>
        <dbReference type="ARBA" id="ARBA00023239"/>
    </source>
</evidence>
<dbReference type="AlphaFoldDB" id="A0A8H6U3E1"/>
<reference evidence="7" key="1">
    <citation type="submission" date="2020-05" db="EMBL/GenBank/DDBJ databases">
        <title>Mycena genomes resolve the evolution of fungal bioluminescence.</title>
        <authorList>
            <person name="Tsai I.J."/>
        </authorList>
    </citation>
    <scope>NUCLEOTIDE SEQUENCE</scope>
    <source>
        <strain evidence="7">CCC161011</strain>
    </source>
</reference>
<dbReference type="OrthoDB" id="6486656at2759"/>
<keyword evidence="4 6" id="KW-0460">Magnesium</keyword>
<dbReference type="Proteomes" id="UP000620124">
    <property type="component" value="Unassembled WGS sequence"/>
</dbReference>
<dbReference type="EMBL" id="JACAZI010000036">
    <property type="protein sequence ID" value="KAF7328386.1"/>
    <property type="molecule type" value="Genomic_DNA"/>
</dbReference>
<dbReference type="Pfam" id="PF19086">
    <property type="entry name" value="Terpene_syn_C_2"/>
    <property type="match status" value="1"/>
</dbReference>
<dbReference type="GO" id="GO:0008299">
    <property type="term" value="P:isoprenoid biosynthetic process"/>
    <property type="evidence" value="ECO:0007669"/>
    <property type="project" value="UniProtKB-ARBA"/>
</dbReference>
<dbReference type="PANTHER" id="PTHR35201:SF4">
    <property type="entry name" value="BETA-PINACENE SYNTHASE-RELATED"/>
    <property type="match status" value="1"/>
</dbReference>
<comment type="caution">
    <text evidence="7">The sequence shown here is derived from an EMBL/GenBank/DDBJ whole genome shotgun (WGS) entry which is preliminary data.</text>
</comment>
<dbReference type="GO" id="GO:0046872">
    <property type="term" value="F:metal ion binding"/>
    <property type="evidence" value="ECO:0007669"/>
    <property type="project" value="UniProtKB-KW"/>
</dbReference>
<dbReference type="InterPro" id="IPR034686">
    <property type="entry name" value="Terpene_cyclase-like_2"/>
</dbReference>
<keyword evidence="8" id="KW-1185">Reference proteome</keyword>
<dbReference type="SUPFAM" id="SSF48576">
    <property type="entry name" value="Terpenoid synthases"/>
    <property type="match status" value="1"/>
</dbReference>
<protein>
    <recommendedName>
        <fullName evidence="6">Terpene synthase</fullName>
        <ecNumber evidence="6">4.2.3.-</ecNumber>
    </recommendedName>
</protein>
<evidence type="ECO:0000256" key="1">
    <source>
        <dbReference type="ARBA" id="ARBA00001946"/>
    </source>
</evidence>
<name>A0A8H6U3E1_9AGAR</name>
<evidence type="ECO:0000256" key="4">
    <source>
        <dbReference type="ARBA" id="ARBA00022842"/>
    </source>
</evidence>
<evidence type="ECO:0000256" key="2">
    <source>
        <dbReference type="ARBA" id="ARBA00006333"/>
    </source>
</evidence>
<dbReference type="GO" id="GO:0010333">
    <property type="term" value="F:terpene synthase activity"/>
    <property type="evidence" value="ECO:0007669"/>
    <property type="project" value="InterPro"/>
</dbReference>
<organism evidence="7 8">
    <name type="scientific">Mycena venus</name>
    <dbReference type="NCBI Taxonomy" id="2733690"/>
    <lineage>
        <taxon>Eukaryota</taxon>
        <taxon>Fungi</taxon>
        <taxon>Dikarya</taxon>
        <taxon>Basidiomycota</taxon>
        <taxon>Agaricomycotina</taxon>
        <taxon>Agaricomycetes</taxon>
        <taxon>Agaricomycetidae</taxon>
        <taxon>Agaricales</taxon>
        <taxon>Marasmiineae</taxon>
        <taxon>Mycenaceae</taxon>
        <taxon>Mycena</taxon>
    </lineage>
</organism>
<keyword evidence="3 6" id="KW-0479">Metal-binding</keyword>
<dbReference type="EC" id="4.2.3.-" evidence="6"/>
<gene>
    <name evidence="7" type="ORF">MVEN_02554300</name>
</gene>
<evidence type="ECO:0000313" key="8">
    <source>
        <dbReference type="Proteomes" id="UP000620124"/>
    </source>
</evidence>
<accession>A0A8H6U3E1</accession>
<comment type="similarity">
    <text evidence="2 6">Belongs to the terpene synthase family.</text>
</comment>
<keyword evidence="5 6" id="KW-0456">Lyase</keyword>
<dbReference type="SFLD" id="SFLDS00005">
    <property type="entry name" value="Isoprenoid_Synthase_Type_I"/>
    <property type="match status" value="1"/>
</dbReference>
<proteinExistence type="inferred from homology"/>
<comment type="cofactor">
    <cofactor evidence="1 6">
        <name>Mg(2+)</name>
        <dbReference type="ChEBI" id="CHEBI:18420"/>
    </cofactor>
</comment>
<dbReference type="InterPro" id="IPR008949">
    <property type="entry name" value="Isoprenoid_synthase_dom_sf"/>
</dbReference>
<evidence type="ECO:0000256" key="6">
    <source>
        <dbReference type="RuleBase" id="RU366034"/>
    </source>
</evidence>
<dbReference type="PANTHER" id="PTHR35201">
    <property type="entry name" value="TERPENE SYNTHASE"/>
    <property type="match status" value="1"/>
</dbReference>
<dbReference type="Gene3D" id="1.10.600.10">
    <property type="entry name" value="Farnesyl Diphosphate Synthase"/>
    <property type="match status" value="1"/>
</dbReference>
<evidence type="ECO:0000313" key="7">
    <source>
        <dbReference type="EMBL" id="KAF7328386.1"/>
    </source>
</evidence>
<dbReference type="SFLD" id="SFLDG01020">
    <property type="entry name" value="Terpene_Cyclase_Like_2"/>
    <property type="match status" value="1"/>
</dbReference>
<sequence>MAQMDGQTVYLPNPLRDMKWPWARRMNPFYEEVKEEADYWFMSLKCFDETDNKNFIRCDFARLAALCYPDLKREQYRLACDMFTLFFLFDEYTDVANGKKAQELADLALKPLRNLNAECPENAHALEKVAIGFWRRFMAVASETCQELFIKSWREYAEGVVQEAKDRLERTVPRSFYTGDLMRLRKLTAGVAPCIAMCFIGKECPRGFFGDPALIRLVDVTVEIVSFENDTYSFQKEDATGDIHNLLQAIMHDQACSLQNALYYAEKETKCRAAEFMAIAKTLHSQDPDVQTYIKDLGTLIIGHTLWSFETQRYFGTVHKKVEKERKLVLSAEKKRVVCWE</sequence>
<evidence type="ECO:0000256" key="3">
    <source>
        <dbReference type="ARBA" id="ARBA00022723"/>
    </source>
</evidence>